<proteinExistence type="inferred from homology"/>
<dbReference type="Pfam" id="PF00375">
    <property type="entry name" value="SDF"/>
    <property type="match status" value="1"/>
</dbReference>
<feature type="transmembrane region" description="Helical" evidence="6">
    <location>
        <begin position="83"/>
        <end position="104"/>
    </location>
</feature>
<dbReference type="GO" id="GO:0015180">
    <property type="term" value="F:L-alanine transmembrane transporter activity"/>
    <property type="evidence" value="ECO:0007669"/>
    <property type="project" value="TreeGrafter"/>
</dbReference>
<dbReference type="InterPro" id="IPR001991">
    <property type="entry name" value="Na-dicarboxylate_symporter"/>
</dbReference>
<evidence type="ECO:0000256" key="4">
    <source>
        <dbReference type="ARBA" id="ARBA00022989"/>
    </source>
</evidence>
<keyword evidence="5 6" id="KW-0472">Membrane</keyword>
<evidence type="ECO:0000313" key="8">
    <source>
        <dbReference type="EMBL" id="JAP47732.1"/>
    </source>
</evidence>
<feature type="transmembrane region" description="Helical" evidence="6">
    <location>
        <begin position="287"/>
        <end position="312"/>
    </location>
</feature>
<dbReference type="GO" id="GO:0005886">
    <property type="term" value="C:plasma membrane"/>
    <property type="evidence" value="ECO:0007669"/>
    <property type="project" value="TreeGrafter"/>
</dbReference>
<feature type="transmembrane region" description="Helical" evidence="6">
    <location>
        <begin position="250"/>
        <end position="275"/>
    </location>
</feature>
<evidence type="ECO:0000256" key="2">
    <source>
        <dbReference type="ARBA" id="ARBA00022448"/>
    </source>
</evidence>
<reference evidence="8" key="1">
    <citation type="submission" date="2016-01" db="EMBL/GenBank/DDBJ databases">
        <title>Reference transcriptome for the parasite Schistocephalus solidus: insights into the molecular evolution of parasitism.</title>
        <authorList>
            <person name="Hebert F.O."/>
            <person name="Grambauer S."/>
            <person name="Barber I."/>
            <person name="Landry C.R."/>
            <person name="Aubin-Horth N."/>
        </authorList>
    </citation>
    <scope>NUCLEOTIDE SEQUENCE</scope>
</reference>
<feature type="compositionally biased region" description="Acidic residues" evidence="7">
    <location>
        <begin position="476"/>
        <end position="488"/>
    </location>
</feature>
<feature type="compositionally biased region" description="Basic and acidic residues" evidence="7">
    <location>
        <begin position="501"/>
        <end position="516"/>
    </location>
</feature>
<keyword evidence="4 6" id="KW-1133">Transmembrane helix</keyword>
<gene>
    <name evidence="8" type="primary">SATT</name>
    <name evidence="8" type="ORF">TR114840</name>
</gene>
<dbReference type="EMBL" id="GEEE01015493">
    <property type="protein sequence ID" value="JAP47732.1"/>
    <property type="molecule type" value="Transcribed_RNA"/>
</dbReference>
<feature type="transmembrane region" description="Helical" evidence="6">
    <location>
        <begin position="116"/>
        <end position="139"/>
    </location>
</feature>
<comment type="similarity">
    <text evidence="6">Belongs to the dicarboxylate/amino acid:cation symporter (DAACS) (TC 2.A.23) family.</text>
</comment>
<feature type="transmembrane region" description="Helical" evidence="6">
    <location>
        <begin position="360"/>
        <end position="384"/>
    </location>
</feature>
<keyword evidence="3 6" id="KW-0812">Transmembrane</keyword>
<feature type="transmembrane region" description="Helical" evidence="6">
    <location>
        <begin position="44"/>
        <end position="63"/>
    </location>
</feature>
<dbReference type="PANTHER" id="PTHR11958:SF20">
    <property type="entry name" value="NEUTRAL AMINO ACID TRANSPORTER A"/>
    <property type="match status" value="1"/>
</dbReference>
<dbReference type="GO" id="GO:0015813">
    <property type="term" value="P:L-glutamate transmembrane transport"/>
    <property type="evidence" value="ECO:0007669"/>
    <property type="project" value="TreeGrafter"/>
</dbReference>
<comment type="subcellular location">
    <subcellularLocation>
        <location evidence="1 6">Membrane</location>
        <topology evidence="1 6">Multi-pass membrane protein</topology>
    </subcellularLocation>
</comment>
<feature type="transmembrane region" description="Helical" evidence="6">
    <location>
        <begin position="419"/>
        <end position="441"/>
    </location>
</feature>
<sequence>VACGSQLLFGCSPEAMSEIESMSELPEEVTLPPKKKKNCFVKNWFMITTIIGVVIGFGVGFGIQQVGLNEVGKTWLAMPGKLYIRMLQLTILPMISANVINVLADLNPKENGKVSVVALVYILACNLISSLIGLAYSYIIKPGRGGDFGSSPPAGDTTGDKGGQISYIFRDLFLNIFPDNIVGVTLFQAGTDFKNPGSNDNNETIYNSVTLEGTNMIGVLFVSFVFGLATNASKEKGIPFKKFFNSLGDVVMLLMQKFLLVTPVGVCFMVMSSIAEVENLASTFASLGLFVLLNFVGQITHFLLLLLSVAVLRVNPFRILKLCLPPYFIAFATTSGVVALPKCFVACDTYGIPKAISRFVLPFAGTMKSDASAIFIVGSCFFIAQLQNYSLDAGKVVIIVILATAYVTALPNIPSASVVAVITILNSIGVNSTSSSLLFAVEWLNDRLRSGNVALSHMYCTTFTYHMCAKDFANQDEYEEEEDEEEYEEEKKEDYESESTSEIKKKNKKDFSAEYS</sequence>
<feature type="non-terminal residue" evidence="8">
    <location>
        <position position="1"/>
    </location>
</feature>
<organism evidence="8">
    <name type="scientific">Schistocephalus solidus</name>
    <name type="common">Tapeworm</name>
    <dbReference type="NCBI Taxonomy" id="70667"/>
    <lineage>
        <taxon>Eukaryota</taxon>
        <taxon>Metazoa</taxon>
        <taxon>Spiralia</taxon>
        <taxon>Lophotrochozoa</taxon>
        <taxon>Platyhelminthes</taxon>
        <taxon>Cestoda</taxon>
        <taxon>Eucestoda</taxon>
        <taxon>Diphyllobothriidea</taxon>
        <taxon>Diphyllobothriidae</taxon>
        <taxon>Schistocephalus</taxon>
    </lineage>
</organism>
<dbReference type="PRINTS" id="PR00173">
    <property type="entry name" value="EDTRNSPORT"/>
</dbReference>
<feature type="transmembrane region" description="Helical" evidence="6">
    <location>
        <begin position="319"/>
        <end position="340"/>
    </location>
</feature>
<protein>
    <recommendedName>
        <fullName evidence="6">Amino acid transporter</fullName>
    </recommendedName>
</protein>
<dbReference type="Gene3D" id="1.10.3860.10">
    <property type="entry name" value="Sodium:dicarboxylate symporter"/>
    <property type="match status" value="1"/>
</dbReference>
<feature type="transmembrane region" description="Helical" evidence="6">
    <location>
        <begin position="205"/>
        <end position="229"/>
    </location>
</feature>
<name>A0A0X3PHR3_SCHSO</name>
<feature type="transmembrane region" description="Helical" evidence="6">
    <location>
        <begin position="396"/>
        <end position="413"/>
    </location>
</feature>
<keyword evidence="6" id="KW-0769">Symport</keyword>
<dbReference type="InterPro" id="IPR036458">
    <property type="entry name" value="Na:dicarbo_symporter_sf"/>
</dbReference>
<accession>A0A0X3PHR3</accession>
<evidence type="ECO:0000256" key="5">
    <source>
        <dbReference type="ARBA" id="ARBA00023136"/>
    </source>
</evidence>
<keyword evidence="2 6" id="KW-0813">Transport</keyword>
<dbReference type="GO" id="GO:0015195">
    <property type="term" value="F:L-threonine transmembrane transporter activity"/>
    <property type="evidence" value="ECO:0007669"/>
    <property type="project" value="TreeGrafter"/>
</dbReference>
<feature type="region of interest" description="Disordered" evidence="7">
    <location>
        <begin position="476"/>
        <end position="516"/>
    </location>
</feature>
<dbReference type="AlphaFoldDB" id="A0A0X3PHR3"/>
<dbReference type="GO" id="GO:0015183">
    <property type="term" value="F:L-aspartate transmembrane transporter activity"/>
    <property type="evidence" value="ECO:0007669"/>
    <property type="project" value="TreeGrafter"/>
</dbReference>
<dbReference type="PANTHER" id="PTHR11958">
    <property type="entry name" value="SODIUM/DICARBOXYLATE SYMPORTER-RELATED"/>
    <property type="match status" value="1"/>
</dbReference>
<evidence type="ECO:0000256" key="1">
    <source>
        <dbReference type="ARBA" id="ARBA00004141"/>
    </source>
</evidence>
<evidence type="ECO:0000256" key="7">
    <source>
        <dbReference type="SAM" id="MobiDB-lite"/>
    </source>
</evidence>
<dbReference type="SUPFAM" id="SSF118215">
    <property type="entry name" value="Proton glutamate symport protein"/>
    <property type="match status" value="1"/>
</dbReference>
<dbReference type="GO" id="GO:0015194">
    <property type="term" value="F:L-serine transmembrane transporter activity"/>
    <property type="evidence" value="ECO:0007669"/>
    <property type="project" value="TreeGrafter"/>
</dbReference>
<dbReference type="InterPro" id="IPR050746">
    <property type="entry name" value="DAACS"/>
</dbReference>
<evidence type="ECO:0000256" key="3">
    <source>
        <dbReference type="ARBA" id="ARBA00022692"/>
    </source>
</evidence>
<evidence type="ECO:0000256" key="6">
    <source>
        <dbReference type="RuleBase" id="RU361216"/>
    </source>
</evidence>
<dbReference type="GO" id="GO:0015293">
    <property type="term" value="F:symporter activity"/>
    <property type="evidence" value="ECO:0007669"/>
    <property type="project" value="UniProtKB-UniRule"/>
</dbReference>